<protein>
    <submittedName>
        <fullName evidence="1">Uncharacterized protein</fullName>
    </submittedName>
</protein>
<evidence type="ECO:0000313" key="1">
    <source>
        <dbReference type="EMBL" id="ADI30212.1"/>
    </source>
</evidence>
<dbReference type="STRING" id="666681.M301_1838"/>
<dbReference type="HOGENOM" id="CLU_1033676_0_0_4"/>
<gene>
    <name evidence="1" type="ordered locus">M301_1838</name>
</gene>
<reference evidence="2" key="1">
    <citation type="submission" date="2010-05" db="EMBL/GenBank/DDBJ databases">
        <title>Complete sequence of Methylotenera sp. 301.</title>
        <authorList>
            <person name="Lucas S."/>
            <person name="Copeland A."/>
            <person name="Lapidus A."/>
            <person name="Cheng J.-F."/>
            <person name="Bruce D."/>
            <person name="Goodwin L."/>
            <person name="Pitluck S."/>
            <person name="Clum A."/>
            <person name="Land M."/>
            <person name="Hauser L."/>
            <person name="Kyrpides N."/>
            <person name="Ivanova N."/>
            <person name="Chistoservova L."/>
            <person name="Kalyuzhnaya M."/>
            <person name="Woyke T."/>
        </authorList>
    </citation>
    <scope>NUCLEOTIDE SEQUENCE [LARGE SCALE GENOMIC DNA]</scope>
    <source>
        <strain evidence="2">301</strain>
    </source>
</reference>
<dbReference type="AlphaFoldDB" id="D7DJH7"/>
<organism evidence="1 2">
    <name type="scientific">Methylotenera versatilis (strain 301)</name>
    <dbReference type="NCBI Taxonomy" id="666681"/>
    <lineage>
        <taxon>Bacteria</taxon>
        <taxon>Pseudomonadati</taxon>
        <taxon>Pseudomonadota</taxon>
        <taxon>Betaproteobacteria</taxon>
        <taxon>Nitrosomonadales</taxon>
        <taxon>Methylophilaceae</taxon>
        <taxon>Methylotenera</taxon>
    </lineage>
</organism>
<dbReference type="Proteomes" id="UP000000383">
    <property type="component" value="Chromosome"/>
</dbReference>
<dbReference type="OrthoDB" id="9839391at2"/>
<keyword evidence="2" id="KW-1185">Reference proteome</keyword>
<dbReference type="eggNOG" id="ENOG5032C86">
    <property type="taxonomic scope" value="Bacteria"/>
</dbReference>
<name>D7DJH7_METV0</name>
<dbReference type="EMBL" id="CP002056">
    <property type="protein sequence ID" value="ADI30212.1"/>
    <property type="molecule type" value="Genomic_DNA"/>
</dbReference>
<proteinExistence type="predicted"/>
<accession>D7DJH7</accession>
<dbReference type="RefSeq" id="WP_013148524.1">
    <property type="nucleotide sequence ID" value="NC_014207.1"/>
</dbReference>
<evidence type="ECO:0000313" key="2">
    <source>
        <dbReference type="Proteomes" id="UP000000383"/>
    </source>
</evidence>
<reference evidence="1 2" key="2">
    <citation type="journal article" date="2011" name="J. Bacteriol.">
        <title>Genomes of three methylotrophs from a single niche uncover genetic and metabolic divergence of Methylophilaceae.</title>
        <authorList>
            <person name="Lapidus A."/>
            <person name="Clum A."/>
            <person name="Labutti K."/>
            <person name="Kaluzhnaya M.G."/>
            <person name="Lim S."/>
            <person name="Beck D.A."/>
            <person name="Glavina Del Rio T."/>
            <person name="Nolan M."/>
            <person name="Mavromatis K."/>
            <person name="Huntemann M."/>
            <person name="Lucas S."/>
            <person name="Lidstrom M.E."/>
            <person name="Ivanova N."/>
            <person name="Chistoserdova L."/>
        </authorList>
    </citation>
    <scope>NUCLEOTIDE SEQUENCE [LARGE SCALE GENOMIC DNA]</scope>
    <source>
        <strain evidence="1 2">301</strain>
    </source>
</reference>
<dbReference type="KEGG" id="meh:M301_1838"/>
<sequence>MALTNQNVIEVSQFALKAKKHIGFVKLAEIYTNQNYAVDILIKAVLTGDSELIKLVKSICIQLNIGIDLIIAVQSYMNACLAKQTNPNLIKDIKFYLNKLANYLYAIHIDGVAYRQVIDKLIYGVDIKDKAFCIDLARDFYPYCRNNYGLSDQGLNNIEASKEAFIRLWNHIDEEFFSDSESNSLNQYLHYLVQTGVSESDIQISSKIAKVIILEIRNHDQNLKISFRNVINKIQHYFSYQDMQGLFYEVSRQFYSFWVSSRSRKKLPR</sequence>